<reference evidence="1 2" key="1">
    <citation type="submission" date="2012-10" db="EMBL/GenBank/DDBJ databases">
        <authorList>
            <person name="Zafar N."/>
            <person name="Inman J."/>
            <person name="Hall N."/>
            <person name="Lorenzi H."/>
            <person name="Caler E."/>
        </authorList>
    </citation>
    <scope>NUCLEOTIDE SEQUENCE [LARGE SCALE GENOMIC DNA]</scope>
    <source>
        <strain evidence="1 2">IP1</strain>
    </source>
</reference>
<evidence type="ECO:0000313" key="1">
    <source>
        <dbReference type="EMBL" id="ELP84930.1"/>
    </source>
</evidence>
<gene>
    <name evidence="1" type="ORF">EIN_358100</name>
</gene>
<keyword evidence="2" id="KW-1185">Reference proteome</keyword>
<dbReference type="AlphaFoldDB" id="A0A0A1TYZ6"/>
<protein>
    <submittedName>
        <fullName evidence="1">Uncharacterized protein</fullName>
    </submittedName>
</protein>
<sequence length="147" mass="17396">MVFVFECQGDKKSCVTFSNKFMKKWMEYSYGIKETANYIKNGSILINVGNVFGGTEQVLEYLHLMEKYINPSKWASWGHDQSVHNYVFYSFYYPKYQIFCFKDKNYLFYDSKNKSLKIIGTNCGPVARHKIGLNNFKMNWSSLEQKF</sequence>
<accession>A0A0A1TYZ6</accession>
<organism evidence="1 2">
    <name type="scientific">Entamoeba invadens IP1</name>
    <dbReference type="NCBI Taxonomy" id="370355"/>
    <lineage>
        <taxon>Eukaryota</taxon>
        <taxon>Amoebozoa</taxon>
        <taxon>Evosea</taxon>
        <taxon>Archamoebae</taxon>
        <taxon>Mastigamoebida</taxon>
        <taxon>Entamoebidae</taxon>
        <taxon>Entamoeba</taxon>
    </lineage>
</organism>
<name>A0A0A1TYZ6_ENTIV</name>
<dbReference type="EMBL" id="KB207101">
    <property type="protein sequence ID" value="ELP84930.1"/>
    <property type="molecule type" value="Genomic_DNA"/>
</dbReference>
<dbReference type="Proteomes" id="UP000014680">
    <property type="component" value="Unassembled WGS sequence"/>
</dbReference>
<dbReference type="GeneID" id="14883906"/>
<proteinExistence type="predicted"/>
<evidence type="ECO:0000313" key="2">
    <source>
        <dbReference type="Proteomes" id="UP000014680"/>
    </source>
</evidence>
<dbReference type="KEGG" id="eiv:EIN_358100"/>
<dbReference type="RefSeq" id="XP_004184276.1">
    <property type="nucleotide sequence ID" value="XM_004184228.1"/>
</dbReference>
<dbReference type="VEuPathDB" id="AmoebaDB:EIN_358100"/>